<accession>A0ABR3MAU0</accession>
<reference evidence="1 2" key="1">
    <citation type="submission" date="2023-09" db="EMBL/GenBank/DDBJ databases">
        <authorList>
            <person name="Wang M."/>
        </authorList>
    </citation>
    <scope>NUCLEOTIDE SEQUENCE [LARGE SCALE GENOMIC DNA]</scope>
    <source>
        <strain evidence="1">GT-2023</strain>
        <tissue evidence="1">Liver</tissue>
    </source>
</reference>
<evidence type="ECO:0000313" key="1">
    <source>
        <dbReference type="EMBL" id="KAL1261990.1"/>
    </source>
</evidence>
<sequence>MRQNRRAACMLWEIRSVLRCTADWRLWAYELRGLDIDSIMLVMGAYCSECLRITPQFPPKRTPVSFRHALWSALLQVKTFKARSPHAATLHTVCRLPVRNKMAAT</sequence>
<name>A0ABR3MAU0_9TELE</name>
<evidence type="ECO:0000313" key="2">
    <source>
        <dbReference type="Proteomes" id="UP001558613"/>
    </source>
</evidence>
<keyword evidence="2" id="KW-1185">Reference proteome</keyword>
<dbReference type="EMBL" id="JAYMGO010000014">
    <property type="protein sequence ID" value="KAL1261990.1"/>
    <property type="molecule type" value="Genomic_DNA"/>
</dbReference>
<proteinExistence type="predicted"/>
<dbReference type="Proteomes" id="UP001558613">
    <property type="component" value="Unassembled WGS sequence"/>
</dbReference>
<comment type="caution">
    <text evidence="1">The sequence shown here is derived from an EMBL/GenBank/DDBJ whole genome shotgun (WGS) entry which is preliminary data.</text>
</comment>
<protein>
    <submittedName>
        <fullName evidence="1">Uncharacterized protein</fullName>
    </submittedName>
</protein>
<organism evidence="1 2">
    <name type="scientific">Cirrhinus molitorella</name>
    <name type="common">mud carp</name>
    <dbReference type="NCBI Taxonomy" id="172907"/>
    <lineage>
        <taxon>Eukaryota</taxon>
        <taxon>Metazoa</taxon>
        <taxon>Chordata</taxon>
        <taxon>Craniata</taxon>
        <taxon>Vertebrata</taxon>
        <taxon>Euteleostomi</taxon>
        <taxon>Actinopterygii</taxon>
        <taxon>Neopterygii</taxon>
        <taxon>Teleostei</taxon>
        <taxon>Ostariophysi</taxon>
        <taxon>Cypriniformes</taxon>
        <taxon>Cyprinidae</taxon>
        <taxon>Labeoninae</taxon>
        <taxon>Labeonini</taxon>
        <taxon>Cirrhinus</taxon>
    </lineage>
</organism>
<gene>
    <name evidence="1" type="ORF">QQF64_007255</name>
</gene>